<organism evidence="2">
    <name type="scientific">marine sediment metagenome</name>
    <dbReference type="NCBI Taxonomy" id="412755"/>
    <lineage>
        <taxon>unclassified sequences</taxon>
        <taxon>metagenomes</taxon>
        <taxon>ecological metagenomes</taxon>
    </lineage>
</organism>
<reference evidence="2" key="1">
    <citation type="journal article" date="2015" name="Nature">
        <title>Complex archaea that bridge the gap between prokaryotes and eukaryotes.</title>
        <authorList>
            <person name="Spang A."/>
            <person name="Saw J.H."/>
            <person name="Jorgensen S.L."/>
            <person name="Zaremba-Niedzwiedzka K."/>
            <person name="Martijn J."/>
            <person name="Lind A.E."/>
            <person name="van Eijk R."/>
            <person name="Schleper C."/>
            <person name="Guy L."/>
            <person name="Ettema T.J."/>
        </authorList>
    </citation>
    <scope>NUCLEOTIDE SEQUENCE</scope>
</reference>
<dbReference type="InterPro" id="IPR029044">
    <property type="entry name" value="Nucleotide-diphossugar_trans"/>
</dbReference>
<feature type="non-terminal residue" evidence="2">
    <location>
        <position position="1"/>
    </location>
</feature>
<keyword evidence="1" id="KW-0472">Membrane</keyword>
<dbReference type="SUPFAM" id="SSF53448">
    <property type="entry name" value="Nucleotide-diphospho-sugar transferases"/>
    <property type="match status" value="1"/>
</dbReference>
<keyword evidence="1" id="KW-1133">Transmembrane helix</keyword>
<dbReference type="EMBL" id="LAZR01043406">
    <property type="protein sequence ID" value="KKL07155.1"/>
    <property type="molecule type" value="Genomic_DNA"/>
</dbReference>
<name>A0A0F9ACJ9_9ZZZZ</name>
<dbReference type="AlphaFoldDB" id="A0A0F9ACJ9"/>
<comment type="caution">
    <text evidence="2">The sequence shown here is derived from an EMBL/GenBank/DDBJ whole genome shotgun (WGS) entry which is preliminary data.</text>
</comment>
<protein>
    <recommendedName>
        <fullName evidence="3">Glycosyltransferase 2-like domain-containing protein</fullName>
    </recommendedName>
</protein>
<gene>
    <name evidence="2" type="ORF">LCGC14_2588870</name>
</gene>
<sequence>IHQYCQLIVLDEDYGPLNKLVGPLQKENAPETRIITFDDDIIYPDNLVKYLHEEIIKRPKAAIGTAGIRIGSFPSYLSYVTNYDNAPRRWFNFEPVDNGSKVDILIGYAGNMYKREYFPTAHKLEELTRHALEDDNIYKNDDILISSWLSKQGIDRYVYPGPEVLRRDVSYHGGLSNGIYSFAQKAYKAIKSCERRGLLCERVPVKWCWTVSGPIVLLLMLLLIVVLLYFIRV</sequence>
<evidence type="ECO:0008006" key="3">
    <source>
        <dbReference type="Google" id="ProtNLM"/>
    </source>
</evidence>
<feature type="transmembrane region" description="Helical" evidence="1">
    <location>
        <begin position="209"/>
        <end position="231"/>
    </location>
</feature>
<accession>A0A0F9ACJ9</accession>
<keyword evidence="1" id="KW-0812">Transmembrane</keyword>
<evidence type="ECO:0000256" key="1">
    <source>
        <dbReference type="SAM" id="Phobius"/>
    </source>
</evidence>
<evidence type="ECO:0000313" key="2">
    <source>
        <dbReference type="EMBL" id="KKL07155.1"/>
    </source>
</evidence>
<proteinExistence type="predicted"/>